<evidence type="ECO:0000256" key="4">
    <source>
        <dbReference type="ARBA" id="ARBA00022691"/>
    </source>
</evidence>
<dbReference type="PROSITE" id="PS00949">
    <property type="entry name" value="AUTOINDUCER_SYNTH_1"/>
    <property type="match status" value="1"/>
</dbReference>
<comment type="similarity">
    <text evidence="7 8">Belongs to the autoinducer synthase family.</text>
</comment>
<accession>A0A081R9U6</accession>
<dbReference type="PATRIC" id="fig|46429.4.peg.3770"/>
<keyword evidence="4 8" id="KW-0949">S-adenosyl-L-methionine</keyword>
<keyword evidence="2 7" id="KW-0673">Quorum sensing</keyword>
<dbReference type="SUPFAM" id="SSF55729">
    <property type="entry name" value="Acyl-CoA N-acyltransferases (Nat)"/>
    <property type="match status" value="1"/>
</dbReference>
<dbReference type="PANTHER" id="PTHR39322:SF1">
    <property type="entry name" value="ISOVALERYL-HOMOSERINE LACTONE SYNTHASE"/>
    <property type="match status" value="1"/>
</dbReference>
<dbReference type="InterPro" id="IPR001690">
    <property type="entry name" value="Autoind_synthase"/>
</dbReference>
<dbReference type="InterPro" id="IPR016181">
    <property type="entry name" value="Acyl_CoA_acyltransferase"/>
</dbReference>
<reference evidence="9 10" key="1">
    <citation type="submission" date="2014-02" db="EMBL/GenBank/DDBJ databases">
        <title>Whole genome sequence of Sphingobium chlorophenolicum NBRC 16172.</title>
        <authorList>
            <person name="Gan H.M."/>
            <person name="Gan H.Y."/>
            <person name="Chew T.H."/>
            <person name="Savka M.A."/>
        </authorList>
    </citation>
    <scope>NUCLEOTIDE SEQUENCE [LARGE SCALE GENOMIC DNA]</scope>
    <source>
        <strain evidence="9 10">NBRC 16172</strain>
    </source>
</reference>
<evidence type="ECO:0000256" key="5">
    <source>
        <dbReference type="ARBA" id="ARBA00022929"/>
    </source>
</evidence>
<protein>
    <recommendedName>
        <fullName evidence="1 8">Acyl-homoserine-lactone synthase</fullName>
        <ecNumber evidence="1 8">2.3.1.184</ecNumber>
    </recommendedName>
    <alternativeName>
        <fullName evidence="8">Autoinducer synthesis protein</fullName>
    </alternativeName>
</protein>
<dbReference type="AlphaFoldDB" id="A0A081R9U6"/>
<proteinExistence type="inferred from homology"/>
<dbReference type="PRINTS" id="PR01549">
    <property type="entry name" value="AUTOINDCRSYN"/>
</dbReference>
<name>A0A081R9U6_SPHCR</name>
<dbReference type="Proteomes" id="UP000028411">
    <property type="component" value="Unassembled WGS sequence"/>
</dbReference>
<dbReference type="Gene3D" id="3.40.630.30">
    <property type="match status" value="1"/>
</dbReference>
<sequence length="263" mass="29297">MIHLISKNNSALYQDEIRDLHQARAEVFVNQLGWDLRVSDGLEYDEYDDARASNIIGFSTENRVVMGLRFRPTDDCSMLLDHFSHVLPAGIRPIDDDRTWELSRGFCIERGMRRHNLRRKAACMIAPLELALEAGIDRCVGFTDVRMLSFCYGVGWKLTLLGSAMDYGQGEAVAYEVEVSQAALDEMRQMWGLPRPSHIIVDKLLPGEENVHVAAARMTRDNPELQKIAAQPEIGSGAQPSAAARANDYYGGFGTTRQAAGGH</sequence>
<dbReference type="PROSITE" id="PS51187">
    <property type="entry name" value="AUTOINDUCER_SYNTH_2"/>
    <property type="match status" value="1"/>
</dbReference>
<gene>
    <name evidence="9" type="ORF">BV95_03784</name>
</gene>
<evidence type="ECO:0000256" key="7">
    <source>
        <dbReference type="PROSITE-ProRule" id="PRU00533"/>
    </source>
</evidence>
<comment type="catalytic activity">
    <reaction evidence="6 8">
        <text>a fatty acyl-[ACP] + S-adenosyl-L-methionine = an N-acyl-L-homoserine lactone + S-methyl-5'-thioadenosine + holo-[ACP] + H(+)</text>
        <dbReference type="Rhea" id="RHEA:10096"/>
        <dbReference type="Rhea" id="RHEA-COMP:9685"/>
        <dbReference type="Rhea" id="RHEA-COMP:14125"/>
        <dbReference type="ChEBI" id="CHEBI:15378"/>
        <dbReference type="ChEBI" id="CHEBI:17509"/>
        <dbReference type="ChEBI" id="CHEBI:55474"/>
        <dbReference type="ChEBI" id="CHEBI:59789"/>
        <dbReference type="ChEBI" id="CHEBI:64479"/>
        <dbReference type="ChEBI" id="CHEBI:138651"/>
        <dbReference type="EC" id="2.3.1.184"/>
    </reaction>
</comment>
<comment type="caution">
    <text evidence="9">The sequence shown here is derived from an EMBL/GenBank/DDBJ whole genome shotgun (WGS) entry which is preliminary data.</text>
</comment>
<evidence type="ECO:0000256" key="3">
    <source>
        <dbReference type="ARBA" id="ARBA00022679"/>
    </source>
</evidence>
<dbReference type="GO" id="GO:0007165">
    <property type="term" value="P:signal transduction"/>
    <property type="evidence" value="ECO:0007669"/>
    <property type="project" value="TreeGrafter"/>
</dbReference>
<evidence type="ECO:0000256" key="8">
    <source>
        <dbReference type="RuleBase" id="RU361135"/>
    </source>
</evidence>
<dbReference type="OrthoDB" id="6169313at2"/>
<dbReference type="PANTHER" id="PTHR39322">
    <property type="entry name" value="ACYL-HOMOSERINE-LACTONE SYNTHASE"/>
    <property type="match status" value="1"/>
</dbReference>
<evidence type="ECO:0000313" key="9">
    <source>
        <dbReference type="EMBL" id="KEQ51969.1"/>
    </source>
</evidence>
<dbReference type="EMBL" id="JFHR01000058">
    <property type="protein sequence ID" value="KEQ51969.1"/>
    <property type="molecule type" value="Genomic_DNA"/>
</dbReference>
<evidence type="ECO:0000256" key="2">
    <source>
        <dbReference type="ARBA" id="ARBA00022654"/>
    </source>
</evidence>
<dbReference type="GO" id="GO:0009372">
    <property type="term" value="P:quorum sensing"/>
    <property type="evidence" value="ECO:0007669"/>
    <property type="project" value="UniProtKB-UniRule"/>
</dbReference>
<dbReference type="RefSeq" id="WP_037455663.1">
    <property type="nucleotide sequence ID" value="NZ_JFHR01000058.1"/>
</dbReference>
<dbReference type="eggNOG" id="COG3916">
    <property type="taxonomic scope" value="Bacteria"/>
</dbReference>
<evidence type="ECO:0000256" key="1">
    <source>
        <dbReference type="ARBA" id="ARBA00012340"/>
    </source>
</evidence>
<keyword evidence="5 7" id="KW-0071">Autoinducer synthesis</keyword>
<dbReference type="InterPro" id="IPR018311">
    <property type="entry name" value="Autoind_synth_CS"/>
</dbReference>
<evidence type="ECO:0000256" key="6">
    <source>
        <dbReference type="ARBA" id="ARBA00048576"/>
    </source>
</evidence>
<dbReference type="EC" id="2.3.1.184" evidence="1 8"/>
<keyword evidence="3 8" id="KW-0808">Transferase</keyword>
<dbReference type="GO" id="GO:0061579">
    <property type="term" value="F:N-acyl homoserine lactone synthase activity"/>
    <property type="evidence" value="ECO:0007669"/>
    <property type="project" value="UniProtKB-UniRule"/>
</dbReference>
<organism evidence="9 10">
    <name type="scientific">Sphingobium chlorophenolicum</name>
    <dbReference type="NCBI Taxonomy" id="46429"/>
    <lineage>
        <taxon>Bacteria</taxon>
        <taxon>Pseudomonadati</taxon>
        <taxon>Pseudomonadota</taxon>
        <taxon>Alphaproteobacteria</taxon>
        <taxon>Sphingomonadales</taxon>
        <taxon>Sphingomonadaceae</taxon>
        <taxon>Sphingobium</taxon>
    </lineage>
</organism>
<dbReference type="Pfam" id="PF00765">
    <property type="entry name" value="Autoind_synth"/>
    <property type="match status" value="1"/>
</dbReference>
<evidence type="ECO:0000313" key="10">
    <source>
        <dbReference type="Proteomes" id="UP000028411"/>
    </source>
</evidence>